<dbReference type="Proteomes" id="UP000791440">
    <property type="component" value="Unassembled WGS sequence"/>
</dbReference>
<name>A0A921ZQ11_MANSE</name>
<gene>
    <name evidence="4" type="ORF">O3G_MSEX013011</name>
</gene>
<dbReference type="InterPro" id="IPR034913">
    <property type="entry name" value="mS27/PTCD2"/>
</dbReference>
<keyword evidence="2" id="KW-0175">Coiled coil</keyword>
<dbReference type="Pfam" id="PF10037">
    <property type="entry name" value="MRP-S27"/>
    <property type="match status" value="1"/>
</dbReference>
<evidence type="ECO:0008006" key="6">
    <source>
        <dbReference type="Google" id="ProtNLM"/>
    </source>
</evidence>
<comment type="subcellular location">
    <subcellularLocation>
        <location evidence="1">Mitochondrion</location>
    </subcellularLocation>
</comment>
<evidence type="ECO:0000313" key="5">
    <source>
        <dbReference type="Proteomes" id="UP000791440"/>
    </source>
</evidence>
<evidence type="ECO:0000256" key="3">
    <source>
        <dbReference type="SAM" id="MobiDB-lite"/>
    </source>
</evidence>
<dbReference type="PANTHER" id="PTHR21393">
    <property type="entry name" value="MITOCHONDRIAL 28S RIBOSOMAL PROTEIN S27"/>
    <property type="match status" value="1"/>
</dbReference>
<evidence type="ECO:0000256" key="1">
    <source>
        <dbReference type="ARBA" id="ARBA00004173"/>
    </source>
</evidence>
<sequence>MLRIFRKICHKEKISAISVIRRTFLTEEYKCTESWNATNSSPLLNKINLSDFYNQLDQSYTTKGTISAIDIDIFANAVNDSHHLEELKDLLHKLRLSAETGNTLESTSHATVRNFLQFGYIEELIEILKDPLNFGVFLDDYSANILLNELLSKHNYDLAADVASLVMLQEEFSSTITCTLCQYACYKYILGYKPPEPITPVEDKTKKVEEIKIRVKYLRNPYFDDHFDIKDRYLLCGKTLAWISNKPNDNLCNNLRLIGWLAYKKYDKLLQLCQELTKSASFKLFNEVIDIFNRDKEQSPESDVQDIIEKSISVLSVAEKISTETTLEKAISIAVENAINQSQNNDILTQKQLFQSWVETRKQKLEEQIQRLDRARRIQTIQQKQKQMQEEEQKLWFFENEDKVDLEIEEKEKLTETNTASKKTLITKTNEQYIPPEILPKRN</sequence>
<evidence type="ECO:0000313" key="4">
    <source>
        <dbReference type="EMBL" id="KAG6462027.1"/>
    </source>
</evidence>
<dbReference type="InterPro" id="IPR019266">
    <property type="entry name" value="Ribosomal_mS27"/>
</dbReference>
<dbReference type="GO" id="GO:0005739">
    <property type="term" value="C:mitochondrion"/>
    <property type="evidence" value="ECO:0007669"/>
    <property type="project" value="UniProtKB-SubCell"/>
</dbReference>
<feature type="region of interest" description="Disordered" evidence="3">
    <location>
        <begin position="415"/>
        <end position="443"/>
    </location>
</feature>
<feature type="compositionally biased region" description="Polar residues" evidence="3">
    <location>
        <begin position="418"/>
        <end position="432"/>
    </location>
</feature>
<accession>A0A921ZQ11</accession>
<proteinExistence type="predicted"/>
<evidence type="ECO:0000256" key="2">
    <source>
        <dbReference type="SAM" id="Coils"/>
    </source>
</evidence>
<comment type="caution">
    <text evidence="4">The sequence shown here is derived from an EMBL/GenBank/DDBJ whole genome shotgun (WGS) entry which is preliminary data.</text>
</comment>
<reference evidence="4" key="2">
    <citation type="submission" date="2020-12" db="EMBL/GenBank/DDBJ databases">
        <authorList>
            <person name="Kanost M."/>
        </authorList>
    </citation>
    <scope>NUCLEOTIDE SEQUENCE</scope>
</reference>
<reference evidence="4" key="1">
    <citation type="journal article" date="2016" name="Insect Biochem. Mol. Biol.">
        <title>Multifaceted biological insights from a draft genome sequence of the tobacco hornworm moth, Manduca sexta.</title>
        <authorList>
            <person name="Kanost M.R."/>
            <person name="Arrese E.L."/>
            <person name="Cao X."/>
            <person name="Chen Y.R."/>
            <person name="Chellapilla S."/>
            <person name="Goldsmith M.R."/>
            <person name="Grosse-Wilde E."/>
            <person name="Heckel D.G."/>
            <person name="Herndon N."/>
            <person name="Jiang H."/>
            <person name="Papanicolaou A."/>
            <person name="Qu J."/>
            <person name="Soulages J.L."/>
            <person name="Vogel H."/>
            <person name="Walters J."/>
            <person name="Waterhouse R.M."/>
            <person name="Ahn S.J."/>
            <person name="Almeida F.C."/>
            <person name="An C."/>
            <person name="Aqrawi P."/>
            <person name="Bretschneider A."/>
            <person name="Bryant W.B."/>
            <person name="Bucks S."/>
            <person name="Chao H."/>
            <person name="Chevignon G."/>
            <person name="Christen J.M."/>
            <person name="Clarke D.F."/>
            <person name="Dittmer N.T."/>
            <person name="Ferguson L.C.F."/>
            <person name="Garavelou S."/>
            <person name="Gordon K.H.J."/>
            <person name="Gunaratna R.T."/>
            <person name="Han Y."/>
            <person name="Hauser F."/>
            <person name="He Y."/>
            <person name="Heidel-Fischer H."/>
            <person name="Hirsh A."/>
            <person name="Hu Y."/>
            <person name="Jiang H."/>
            <person name="Kalra D."/>
            <person name="Klinner C."/>
            <person name="Konig C."/>
            <person name="Kovar C."/>
            <person name="Kroll A.R."/>
            <person name="Kuwar S.S."/>
            <person name="Lee S.L."/>
            <person name="Lehman R."/>
            <person name="Li K."/>
            <person name="Li Z."/>
            <person name="Liang H."/>
            <person name="Lovelace S."/>
            <person name="Lu Z."/>
            <person name="Mansfield J.H."/>
            <person name="McCulloch K.J."/>
            <person name="Mathew T."/>
            <person name="Morton B."/>
            <person name="Muzny D.M."/>
            <person name="Neunemann D."/>
            <person name="Ongeri F."/>
            <person name="Pauchet Y."/>
            <person name="Pu L.L."/>
            <person name="Pyrousis I."/>
            <person name="Rao X.J."/>
            <person name="Redding A."/>
            <person name="Roesel C."/>
            <person name="Sanchez-Gracia A."/>
            <person name="Schaack S."/>
            <person name="Shukla A."/>
            <person name="Tetreau G."/>
            <person name="Wang Y."/>
            <person name="Xiong G.H."/>
            <person name="Traut W."/>
            <person name="Walsh T.K."/>
            <person name="Worley K.C."/>
            <person name="Wu D."/>
            <person name="Wu W."/>
            <person name="Wu Y.Q."/>
            <person name="Zhang X."/>
            <person name="Zou Z."/>
            <person name="Zucker H."/>
            <person name="Briscoe A.D."/>
            <person name="Burmester T."/>
            <person name="Clem R.J."/>
            <person name="Feyereisen R."/>
            <person name="Grimmelikhuijzen C.J.P."/>
            <person name="Hamodrakas S.J."/>
            <person name="Hansson B.S."/>
            <person name="Huguet E."/>
            <person name="Jermiin L.S."/>
            <person name="Lan Q."/>
            <person name="Lehman H.K."/>
            <person name="Lorenzen M."/>
            <person name="Merzendorfer H."/>
            <person name="Michalopoulos I."/>
            <person name="Morton D.B."/>
            <person name="Muthukrishnan S."/>
            <person name="Oakeshott J.G."/>
            <person name="Palmer W."/>
            <person name="Park Y."/>
            <person name="Passarelli A.L."/>
            <person name="Rozas J."/>
            <person name="Schwartz L.M."/>
            <person name="Smith W."/>
            <person name="Southgate A."/>
            <person name="Vilcinskas A."/>
            <person name="Vogt R."/>
            <person name="Wang P."/>
            <person name="Werren J."/>
            <person name="Yu X.Q."/>
            <person name="Zhou J.J."/>
            <person name="Brown S.J."/>
            <person name="Scherer S.E."/>
            <person name="Richards S."/>
            <person name="Blissard G.W."/>
        </authorList>
    </citation>
    <scope>NUCLEOTIDE SEQUENCE</scope>
</reference>
<feature type="coiled-coil region" evidence="2">
    <location>
        <begin position="358"/>
        <end position="401"/>
    </location>
</feature>
<keyword evidence="5" id="KW-1185">Reference proteome</keyword>
<dbReference type="PANTHER" id="PTHR21393:SF0">
    <property type="entry name" value="SMALL RIBOSOMAL SUBUNIT PROTEIN MS27"/>
    <property type="match status" value="1"/>
</dbReference>
<dbReference type="AlphaFoldDB" id="A0A921ZQ11"/>
<organism evidence="4 5">
    <name type="scientific">Manduca sexta</name>
    <name type="common">Tobacco hawkmoth</name>
    <name type="synonym">Tobacco hornworm</name>
    <dbReference type="NCBI Taxonomy" id="7130"/>
    <lineage>
        <taxon>Eukaryota</taxon>
        <taxon>Metazoa</taxon>
        <taxon>Ecdysozoa</taxon>
        <taxon>Arthropoda</taxon>
        <taxon>Hexapoda</taxon>
        <taxon>Insecta</taxon>
        <taxon>Pterygota</taxon>
        <taxon>Neoptera</taxon>
        <taxon>Endopterygota</taxon>
        <taxon>Lepidoptera</taxon>
        <taxon>Glossata</taxon>
        <taxon>Ditrysia</taxon>
        <taxon>Bombycoidea</taxon>
        <taxon>Sphingidae</taxon>
        <taxon>Sphinginae</taxon>
        <taxon>Sphingini</taxon>
        <taxon>Manduca</taxon>
    </lineage>
</organism>
<dbReference type="EMBL" id="JH668803">
    <property type="protein sequence ID" value="KAG6462027.1"/>
    <property type="molecule type" value="Genomic_DNA"/>
</dbReference>
<protein>
    <recommendedName>
        <fullName evidence="6">28S ribosomal protein S27, mitochondrial</fullName>
    </recommendedName>
</protein>